<dbReference type="RefSeq" id="WP_210580159.1">
    <property type="nucleotide sequence ID" value="NZ_LK995500.1"/>
</dbReference>
<keyword evidence="4" id="KW-0554">One-carbon metabolism</keyword>
<evidence type="ECO:0000256" key="3">
    <source>
        <dbReference type="ARBA" id="ARBA00012856"/>
    </source>
</evidence>
<feature type="domain" description="DHFR" evidence="7">
    <location>
        <begin position="5"/>
        <end position="196"/>
    </location>
</feature>
<evidence type="ECO:0000256" key="1">
    <source>
        <dbReference type="ARBA" id="ARBA00004903"/>
    </source>
</evidence>
<dbReference type="GO" id="GO:0004146">
    <property type="term" value="F:dihydrofolate reductase activity"/>
    <property type="evidence" value="ECO:0007669"/>
    <property type="project" value="UniProtKB-EC"/>
</dbReference>
<dbReference type="GO" id="GO:0050661">
    <property type="term" value="F:NADP binding"/>
    <property type="evidence" value="ECO:0007669"/>
    <property type="project" value="InterPro"/>
</dbReference>
<evidence type="ECO:0000256" key="2">
    <source>
        <dbReference type="ARBA" id="ARBA00009539"/>
    </source>
</evidence>
<comment type="pathway">
    <text evidence="1">Cofactor biosynthesis; tetrahydrofolate biosynthesis; 5,6,7,8-tetrahydrofolate from 7,8-dihydrofolate: step 1/1.</text>
</comment>
<dbReference type="GO" id="GO:0046452">
    <property type="term" value="P:dihydrofolate metabolic process"/>
    <property type="evidence" value="ECO:0007669"/>
    <property type="project" value="TreeGrafter"/>
</dbReference>
<protein>
    <recommendedName>
        <fullName evidence="3">dihydrofolate reductase</fullName>
        <ecNumber evidence="3">1.5.1.3</ecNumber>
    </recommendedName>
</protein>
<dbReference type="SUPFAM" id="SSF53597">
    <property type="entry name" value="Dihydrofolate reductase-like"/>
    <property type="match status" value="1"/>
</dbReference>
<keyword evidence="5" id="KW-0521">NADP</keyword>
<evidence type="ECO:0000256" key="5">
    <source>
        <dbReference type="ARBA" id="ARBA00022857"/>
    </source>
</evidence>
<dbReference type="PROSITE" id="PS51330">
    <property type="entry name" value="DHFR_2"/>
    <property type="match status" value="1"/>
</dbReference>
<dbReference type="InterPro" id="IPR024072">
    <property type="entry name" value="DHFR-like_dom_sf"/>
</dbReference>
<accession>A0A1L7RMB9</accession>
<dbReference type="Gene3D" id="3.40.430.10">
    <property type="entry name" value="Dihydrofolate Reductase, subunit A"/>
    <property type="match status" value="1"/>
</dbReference>
<dbReference type="AlphaFoldDB" id="A0A1L7RMB9"/>
<evidence type="ECO:0000256" key="4">
    <source>
        <dbReference type="ARBA" id="ARBA00022563"/>
    </source>
</evidence>
<dbReference type="PRINTS" id="PR00070">
    <property type="entry name" value="DHFR"/>
</dbReference>
<keyword evidence="6 8" id="KW-0560">Oxidoreductase</keyword>
<dbReference type="GO" id="GO:0046654">
    <property type="term" value="P:tetrahydrofolate biosynthetic process"/>
    <property type="evidence" value="ECO:0007669"/>
    <property type="project" value="UniProtKB-UniPathway"/>
</dbReference>
<dbReference type="Pfam" id="PF00186">
    <property type="entry name" value="DHFR_1"/>
    <property type="match status" value="1"/>
</dbReference>
<organism evidence="8">
    <name type="scientific">Actinomyces succiniciruminis</name>
    <dbReference type="NCBI Taxonomy" id="1522002"/>
    <lineage>
        <taxon>Bacteria</taxon>
        <taxon>Bacillati</taxon>
        <taxon>Actinomycetota</taxon>
        <taxon>Actinomycetes</taxon>
        <taxon>Actinomycetales</taxon>
        <taxon>Actinomycetaceae</taxon>
        <taxon>Actinomyces</taxon>
    </lineage>
</organism>
<dbReference type="GO" id="GO:0006730">
    <property type="term" value="P:one-carbon metabolic process"/>
    <property type="evidence" value="ECO:0007669"/>
    <property type="project" value="UniProtKB-KW"/>
</dbReference>
<sequence>MSGGAVGAIWAQDRYGVIGADGGMLWRVPADFRHFRAATLGGAVVMGRTTWESIGGALAGRTSIVLTRRPDWAAQDAVVARDLRAGLAAAHDAVDALGEDPREGIYRALPRVWVIGGGSVYAQALDAGFVDRLVISTIDVNAAARADALGLTAEAVTRAPVLGGEWLRDPDRSDPPGSWRPVSGDAAWRVDQWRHI</sequence>
<dbReference type="UniPathway" id="UPA00077">
    <property type="reaction ID" value="UER00158"/>
</dbReference>
<reference evidence="8" key="1">
    <citation type="submission" date="2014-07" db="EMBL/GenBank/DDBJ databases">
        <authorList>
            <person name="Zhang J.E."/>
            <person name="Yang H."/>
            <person name="Guo J."/>
            <person name="Deng Z."/>
            <person name="Luo H."/>
            <person name="Luo M."/>
            <person name="Zhao B."/>
        </authorList>
    </citation>
    <scope>NUCLEOTIDE SEQUENCE</scope>
    <source>
        <strain evidence="8">AM4</strain>
    </source>
</reference>
<gene>
    <name evidence="8" type="ORF">AAM4_1508</name>
</gene>
<dbReference type="EC" id="1.5.1.3" evidence="3"/>
<evidence type="ECO:0000259" key="7">
    <source>
        <dbReference type="PROSITE" id="PS51330"/>
    </source>
</evidence>
<comment type="similarity">
    <text evidence="2">Belongs to the dihydrofolate reductase family.</text>
</comment>
<dbReference type="PANTHER" id="PTHR48069">
    <property type="entry name" value="DIHYDROFOLATE REDUCTASE"/>
    <property type="match status" value="1"/>
</dbReference>
<dbReference type="EMBL" id="LK995500">
    <property type="protein sequence ID" value="CED91340.1"/>
    <property type="molecule type" value="Genomic_DNA"/>
</dbReference>
<dbReference type="PANTHER" id="PTHR48069:SF3">
    <property type="entry name" value="DIHYDROFOLATE REDUCTASE"/>
    <property type="match status" value="1"/>
</dbReference>
<dbReference type="InterPro" id="IPR012259">
    <property type="entry name" value="DHFR"/>
</dbReference>
<dbReference type="GO" id="GO:0046655">
    <property type="term" value="P:folic acid metabolic process"/>
    <property type="evidence" value="ECO:0007669"/>
    <property type="project" value="TreeGrafter"/>
</dbReference>
<dbReference type="CDD" id="cd00209">
    <property type="entry name" value="DHFR"/>
    <property type="match status" value="1"/>
</dbReference>
<proteinExistence type="inferred from homology"/>
<name>A0A1L7RMB9_9ACTO</name>
<evidence type="ECO:0000313" key="8">
    <source>
        <dbReference type="EMBL" id="CED91340.1"/>
    </source>
</evidence>
<evidence type="ECO:0000256" key="6">
    <source>
        <dbReference type="ARBA" id="ARBA00023002"/>
    </source>
</evidence>
<dbReference type="InterPro" id="IPR001796">
    <property type="entry name" value="DHFR_dom"/>
</dbReference>
<dbReference type="GO" id="GO:0005829">
    <property type="term" value="C:cytosol"/>
    <property type="evidence" value="ECO:0007669"/>
    <property type="project" value="TreeGrafter"/>
</dbReference>